<dbReference type="AlphaFoldDB" id="L8GM59"/>
<dbReference type="EMBL" id="KB008073">
    <property type="protein sequence ID" value="ELR14072.1"/>
    <property type="molecule type" value="Genomic_DNA"/>
</dbReference>
<dbReference type="RefSeq" id="XP_004336085.1">
    <property type="nucleotide sequence ID" value="XM_004336037.1"/>
</dbReference>
<reference evidence="1 2" key="1">
    <citation type="journal article" date="2013" name="Genome Biol.">
        <title>Genome of Acanthamoeba castellanii highlights extensive lateral gene transfer and early evolution of tyrosine kinase signaling.</title>
        <authorList>
            <person name="Clarke M."/>
            <person name="Lohan A.J."/>
            <person name="Liu B."/>
            <person name="Lagkouvardos I."/>
            <person name="Roy S."/>
            <person name="Zafar N."/>
            <person name="Bertelli C."/>
            <person name="Schilde C."/>
            <person name="Kianianmomeni A."/>
            <person name="Burglin T.R."/>
            <person name="Frech C."/>
            <person name="Turcotte B."/>
            <person name="Kopec K.O."/>
            <person name="Synnott J.M."/>
            <person name="Choo C."/>
            <person name="Paponov I."/>
            <person name="Finkler A."/>
            <person name="Soon Heng Tan C."/>
            <person name="Hutchins A.P."/>
            <person name="Weinmeier T."/>
            <person name="Rattei T."/>
            <person name="Chu J.S."/>
            <person name="Gimenez G."/>
            <person name="Irimia M."/>
            <person name="Rigden D.J."/>
            <person name="Fitzpatrick D.A."/>
            <person name="Lorenzo-Morales J."/>
            <person name="Bateman A."/>
            <person name="Chiu C.H."/>
            <person name="Tang P."/>
            <person name="Hegemann P."/>
            <person name="Fromm H."/>
            <person name="Raoult D."/>
            <person name="Greub G."/>
            <person name="Miranda-Saavedra D."/>
            <person name="Chen N."/>
            <person name="Nash P."/>
            <person name="Ginger M.L."/>
            <person name="Horn M."/>
            <person name="Schaap P."/>
            <person name="Caler L."/>
            <person name="Loftus B."/>
        </authorList>
    </citation>
    <scope>NUCLEOTIDE SEQUENCE [LARGE SCALE GENOMIC DNA]</scope>
    <source>
        <strain evidence="1 2">Neff</strain>
    </source>
</reference>
<dbReference type="Proteomes" id="UP000011083">
    <property type="component" value="Unassembled WGS sequence"/>
</dbReference>
<dbReference type="VEuPathDB" id="AmoebaDB:ACA1_366950"/>
<sequence length="456" mass="51241">MEELPDELLFAGSPVQRPGKPKWRSARREPHCSEEAVAAVARVGATCRRLYCITESVWRDLHRWRFTCSPFRELQDQPPIFPDPSLQGRWREHYIRDIRWTRIDEIEPYRAQLPVSMKRKPFGCNLMVDSSGGVKSRTRIIYASGDRGKVHSLVLRRGERRLEQATTYDLGAAHSRHGNLYRMPALKQTRDWLVVAGNSGVCAFRKGDPSAKLTVREAEGEIEFAVNQPKAWLAVSCGALPDKVSVYDMARAQLVSTIAIPPEHCASGMVSHHDCLVIGGATSLLVVDLRTGDVVKELIPTALFNSERVQRWHMDQDDVSDTFLCSAMPDLEECRSLQLNWASSDVSYNHHAVWCPTVFGMHIASPQPPHRELSLRSGEASFAYADGRKAIMTGNIYSMGQKCVVVHDFATCERKVFHPPGDCDPLRHLYTAVADDLLVTAFDHNLALWDLALAFP</sequence>
<gene>
    <name evidence="1" type="ORF">ACA1_366950</name>
</gene>
<dbReference type="SUPFAM" id="SSF50969">
    <property type="entry name" value="YVTN repeat-like/Quinoprotein amine dehydrogenase"/>
    <property type="match status" value="1"/>
</dbReference>
<evidence type="ECO:0000313" key="1">
    <source>
        <dbReference type="EMBL" id="ELR14072.1"/>
    </source>
</evidence>
<protein>
    <submittedName>
        <fullName evidence="1">Uncharacterized protein</fullName>
    </submittedName>
</protein>
<proteinExistence type="predicted"/>
<evidence type="ECO:0000313" key="2">
    <source>
        <dbReference type="Proteomes" id="UP000011083"/>
    </source>
</evidence>
<dbReference type="KEGG" id="acan:ACA1_366950"/>
<accession>L8GM59</accession>
<dbReference type="InterPro" id="IPR011044">
    <property type="entry name" value="Quino_amine_DH_bsu"/>
</dbReference>
<dbReference type="GeneID" id="14914501"/>
<keyword evidence="2" id="KW-1185">Reference proteome</keyword>
<organism evidence="1 2">
    <name type="scientific">Acanthamoeba castellanii (strain ATCC 30010 / Neff)</name>
    <dbReference type="NCBI Taxonomy" id="1257118"/>
    <lineage>
        <taxon>Eukaryota</taxon>
        <taxon>Amoebozoa</taxon>
        <taxon>Discosea</taxon>
        <taxon>Longamoebia</taxon>
        <taxon>Centramoebida</taxon>
        <taxon>Acanthamoebidae</taxon>
        <taxon>Acanthamoeba</taxon>
    </lineage>
</organism>
<name>L8GM59_ACACF</name>